<dbReference type="VEuPathDB" id="ToxoDB:cyc_06719"/>
<dbReference type="PANTHER" id="PTHR12736:SF7">
    <property type="entry name" value="LANC-LIKE PROTEIN 3"/>
    <property type="match status" value="1"/>
</dbReference>
<dbReference type="EMBL" id="JROU02001148">
    <property type="protein sequence ID" value="OEH77288.1"/>
    <property type="molecule type" value="Genomic_DNA"/>
</dbReference>
<feature type="compositionally biased region" description="Basic and acidic residues" evidence="2">
    <location>
        <begin position="145"/>
        <end position="154"/>
    </location>
</feature>
<organism evidence="3 4">
    <name type="scientific">Cyclospora cayetanensis</name>
    <dbReference type="NCBI Taxonomy" id="88456"/>
    <lineage>
        <taxon>Eukaryota</taxon>
        <taxon>Sar</taxon>
        <taxon>Alveolata</taxon>
        <taxon>Apicomplexa</taxon>
        <taxon>Conoidasida</taxon>
        <taxon>Coccidia</taxon>
        <taxon>Eucoccidiorida</taxon>
        <taxon>Eimeriorina</taxon>
        <taxon>Eimeriidae</taxon>
        <taxon>Cyclospora</taxon>
    </lineage>
</organism>
<proteinExistence type="predicted"/>
<dbReference type="InterPro" id="IPR012341">
    <property type="entry name" value="6hp_glycosidase-like_sf"/>
</dbReference>
<dbReference type="Gene3D" id="1.50.10.10">
    <property type="match status" value="4"/>
</dbReference>
<dbReference type="InterPro" id="IPR007822">
    <property type="entry name" value="LANC-like"/>
</dbReference>
<dbReference type="GO" id="GO:0046872">
    <property type="term" value="F:metal ion binding"/>
    <property type="evidence" value="ECO:0007669"/>
    <property type="project" value="UniProtKB-KW"/>
</dbReference>
<dbReference type="InParanoid" id="A0A1D3D1G6"/>
<reference evidence="3 4" key="1">
    <citation type="journal article" date="2016" name="BMC Genomics">
        <title>Comparative genomics reveals Cyclospora cayetanensis possesses coccidia-like metabolism and invasion components but unique surface antigens.</title>
        <authorList>
            <person name="Liu S."/>
            <person name="Wang L."/>
            <person name="Zheng H."/>
            <person name="Xu Z."/>
            <person name="Roellig D.M."/>
            <person name="Li N."/>
            <person name="Frace M.A."/>
            <person name="Tang K."/>
            <person name="Arrowood M.J."/>
            <person name="Moss D.M."/>
            <person name="Zhang L."/>
            <person name="Feng Y."/>
            <person name="Xiao L."/>
        </authorList>
    </citation>
    <scope>NUCLEOTIDE SEQUENCE [LARGE SCALE GENOMIC DNA]</scope>
    <source>
        <strain evidence="3 4">CHN_HEN01</strain>
    </source>
</reference>
<accession>A0A1D3D1G6</accession>
<dbReference type="CDD" id="cd04794">
    <property type="entry name" value="euk_LANCL"/>
    <property type="match status" value="1"/>
</dbReference>
<dbReference type="PRINTS" id="PR01950">
    <property type="entry name" value="LANCSUPER"/>
</dbReference>
<evidence type="ECO:0000256" key="2">
    <source>
        <dbReference type="SAM" id="MobiDB-lite"/>
    </source>
</evidence>
<keyword evidence="1" id="KW-0862">Zinc</keyword>
<dbReference type="SMART" id="SM01260">
    <property type="entry name" value="LANC_like"/>
    <property type="match status" value="1"/>
</dbReference>
<dbReference type="GO" id="GO:0031179">
    <property type="term" value="P:peptide modification"/>
    <property type="evidence" value="ECO:0007669"/>
    <property type="project" value="InterPro"/>
</dbReference>
<evidence type="ECO:0000256" key="1">
    <source>
        <dbReference type="PIRSR" id="PIRSR607822-1"/>
    </source>
</evidence>
<dbReference type="PROSITE" id="PS51257">
    <property type="entry name" value="PROKAR_LIPOPROTEIN"/>
    <property type="match status" value="1"/>
</dbReference>
<sequence>MASRSFPPFSGDDAAALHDAAVAAAASLGSCGWWSPRRVESMTAAVSEIGKSGCSSSLLSVANLLDSAADYMETLVGDRNKCPGCIYSGDAGLAYALIRKAQRLLAAAEREPFLTLSAAAKDLEDSGALAEAAERATPPGGGRPTTEDAAREEAVAEAEKALNDALSILSKDRDADSGANEEDDTNARAAATSLRRRFTFLQGHVGRLALTAVAQYLLRKEKQAFLTLRRLAAAAAAAIVHMMPEDCELLYGRAGLLYALLFSRVLWLPPPPTSRFPSCSEPSAARPEVAIGPAGTGDKDGCDSLFADCTGEPEAVDSNRSNLNFDDRYFRIASTRSFASGLSSWCQSVSFGRTMTFSNSQQEFLSMSSQRLSDDRQATRVLLLSLIAQLVGQLVAQGRVGAVMADRGSTDSLEPREEHRPFTSACAAFSRGSPLPLMYEWHGTQYLGAAHGICGILLPLLQAVDTLYQAAASGCFPGASEKSSRALAAAEKVTQTSKEEATAAAARLLACSSTVCSAMLHNRGKDTPFFCPAASAFLCCRDGLAAAATLRATVRRLALGSLLSLLRSHLTDGLNLKSSTESTKDVLVQWCHGAPGMLPLVCWAVELHEGEALAVQHQQLQKGLSSMESTSCLPKEQQSEAPPLYRRRSTGLSDAEAAKEDLGFFLMWLDSVGSVTWRRGLLTKGLGICHGIGGNGMSLLCAYKSSQHPKWLRRALMFALEGIKRHQQLLQVPDRPFSLFEGITGFAVFLRDCAELLRVRCGSTQTATFYYPGYQLPPLPWEYWRL</sequence>
<protein>
    <submittedName>
        <fullName evidence="3">Lanthionine synthetase c-like protein</fullName>
    </submittedName>
</protein>
<dbReference type="VEuPathDB" id="ToxoDB:LOC34622824"/>
<feature type="region of interest" description="Disordered" evidence="2">
    <location>
        <begin position="127"/>
        <end position="154"/>
    </location>
</feature>
<keyword evidence="1" id="KW-0479">Metal-binding</keyword>
<dbReference type="GO" id="GO:0005975">
    <property type="term" value="P:carbohydrate metabolic process"/>
    <property type="evidence" value="ECO:0007669"/>
    <property type="project" value="InterPro"/>
</dbReference>
<gene>
    <name evidence="3" type="ORF">cyc_06719</name>
</gene>
<dbReference type="PANTHER" id="PTHR12736">
    <property type="entry name" value="LANC-LIKE PROTEIN"/>
    <property type="match status" value="1"/>
</dbReference>
<dbReference type="GO" id="GO:0005886">
    <property type="term" value="C:plasma membrane"/>
    <property type="evidence" value="ECO:0007669"/>
    <property type="project" value="TreeGrafter"/>
</dbReference>
<feature type="binding site" evidence="1">
    <location>
        <position position="689"/>
    </location>
    <ligand>
        <name>Zn(2+)</name>
        <dbReference type="ChEBI" id="CHEBI:29105"/>
    </ligand>
</feature>
<dbReference type="SUPFAM" id="SSF158745">
    <property type="entry name" value="LanC-like"/>
    <property type="match status" value="3"/>
</dbReference>
<keyword evidence="4" id="KW-1185">Reference proteome</keyword>
<comment type="caution">
    <text evidence="3">The sequence shown here is derived from an EMBL/GenBank/DDBJ whole genome shotgun (WGS) entry which is preliminary data.</text>
</comment>
<dbReference type="Proteomes" id="UP000095192">
    <property type="component" value="Unassembled WGS sequence"/>
</dbReference>
<dbReference type="Pfam" id="PF05147">
    <property type="entry name" value="LANC_like"/>
    <property type="match status" value="2"/>
</dbReference>
<name>A0A1D3D1G6_9EIME</name>
<evidence type="ECO:0000313" key="4">
    <source>
        <dbReference type="Proteomes" id="UP000095192"/>
    </source>
</evidence>
<evidence type="ECO:0000313" key="3">
    <source>
        <dbReference type="EMBL" id="OEH77288.1"/>
    </source>
</evidence>
<dbReference type="AlphaFoldDB" id="A0A1D3D1G6"/>
<feature type="binding site" evidence="1">
    <location>
        <position position="690"/>
    </location>
    <ligand>
        <name>Zn(2+)</name>
        <dbReference type="ChEBI" id="CHEBI:29105"/>
    </ligand>
</feature>